<keyword evidence="1" id="KW-0472">Membrane</keyword>
<keyword evidence="1" id="KW-0812">Transmembrane</keyword>
<reference evidence="2" key="1">
    <citation type="submission" date="2018-05" db="EMBL/GenBank/DDBJ databases">
        <authorList>
            <person name="Lanie J.A."/>
            <person name="Ng W.-L."/>
            <person name="Kazmierczak K.M."/>
            <person name="Andrzejewski T.M."/>
            <person name="Davidsen T.M."/>
            <person name="Wayne K.J."/>
            <person name="Tettelin H."/>
            <person name="Glass J.I."/>
            <person name="Rusch D."/>
            <person name="Podicherti R."/>
            <person name="Tsui H.-C.T."/>
            <person name="Winkler M.E."/>
        </authorList>
    </citation>
    <scope>NUCLEOTIDE SEQUENCE</scope>
</reference>
<feature type="transmembrane region" description="Helical" evidence="1">
    <location>
        <begin position="36"/>
        <end position="55"/>
    </location>
</feature>
<sequence>MKLKERHFIDIHKGATGLYILMLMQFYGTWESVTSWTYLALHGTYGILWILKSRIFPDKTWEKDTSVWYGLYMWFGLTLYWASAWIINSGFFNGGTPVQTPAWLIGFSTSIFGVGVFLHFSADMYKHTMLNLRPGELIHGGILSGCRNINYFGELLIYVSFAVLAMHWVPFLFLSLMMIIIWLPNMVRKERSLSRYPGFVDYKRRSSLFIPFIY</sequence>
<dbReference type="EMBL" id="UINC01011799">
    <property type="protein sequence ID" value="SVA51841.1"/>
    <property type="molecule type" value="Genomic_DNA"/>
</dbReference>
<dbReference type="PROSITE" id="PS50244">
    <property type="entry name" value="S5A_REDUCTASE"/>
    <property type="match status" value="1"/>
</dbReference>
<dbReference type="Gene3D" id="1.20.120.1630">
    <property type="match status" value="1"/>
</dbReference>
<name>A0A381WHR7_9ZZZZ</name>
<dbReference type="AlphaFoldDB" id="A0A381WHR7"/>
<organism evidence="2">
    <name type="scientific">marine metagenome</name>
    <dbReference type="NCBI Taxonomy" id="408172"/>
    <lineage>
        <taxon>unclassified sequences</taxon>
        <taxon>metagenomes</taxon>
        <taxon>ecological metagenomes</taxon>
    </lineage>
</organism>
<evidence type="ECO:0000256" key="1">
    <source>
        <dbReference type="SAM" id="Phobius"/>
    </source>
</evidence>
<feature type="transmembrane region" description="Helical" evidence="1">
    <location>
        <begin position="155"/>
        <end position="183"/>
    </location>
</feature>
<proteinExistence type="predicted"/>
<feature type="transmembrane region" description="Helical" evidence="1">
    <location>
        <begin position="67"/>
        <end position="87"/>
    </location>
</feature>
<keyword evidence="1" id="KW-1133">Transmembrane helix</keyword>
<accession>A0A381WHR7</accession>
<protein>
    <submittedName>
        <fullName evidence="2">Uncharacterized protein</fullName>
    </submittedName>
</protein>
<feature type="transmembrane region" description="Helical" evidence="1">
    <location>
        <begin position="102"/>
        <end position="120"/>
    </location>
</feature>
<evidence type="ECO:0000313" key="2">
    <source>
        <dbReference type="EMBL" id="SVA51841.1"/>
    </source>
</evidence>
<gene>
    <name evidence="2" type="ORF">METZ01_LOCUS104695</name>
</gene>